<dbReference type="SMART" id="SM00100">
    <property type="entry name" value="cNMP"/>
    <property type="match status" value="1"/>
</dbReference>
<dbReference type="RefSeq" id="WP_170302973.1">
    <property type="nucleotide sequence ID" value="NZ_BKAJ01000033.1"/>
</dbReference>
<dbReference type="InterPro" id="IPR014710">
    <property type="entry name" value="RmlC-like_jellyroll"/>
</dbReference>
<dbReference type="EMBL" id="BKAJ01000033">
    <property type="protein sequence ID" value="GEP54927.1"/>
    <property type="molecule type" value="Genomic_DNA"/>
</dbReference>
<dbReference type="GO" id="GO:0003677">
    <property type="term" value="F:DNA binding"/>
    <property type="evidence" value="ECO:0007669"/>
    <property type="project" value="UniProtKB-KW"/>
</dbReference>
<dbReference type="InterPro" id="IPR036388">
    <property type="entry name" value="WH-like_DNA-bd_sf"/>
</dbReference>
<dbReference type="PROSITE" id="PS50042">
    <property type="entry name" value="CNMP_BINDING_3"/>
    <property type="match status" value="1"/>
</dbReference>
<proteinExistence type="predicted"/>
<reference evidence="6 7" key="1">
    <citation type="submission" date="2019-07" db="EMBL/GenBank/DDBJ databases">
        <title>Whole genome shotgun sequence of Reyranella soli NBRC 108950.</title>
        <authorList>
            <person name="Hosoyama A."/>
            <person name="Uohara A."/>
            <person name="Ohji S."/>
            <person name="Ichikawa N."/>
        </authorList>
    </citation>
    <scope>NUCLEOTIDE SEQUENCE [LARGE SCALE GENOMIC DNA]</scope>
    <source>
        <strain evidence="6 7">NBRC 108950</strain>
    </source>
</reference>
<dbReference type="AlphaFoldDB" id="A0A512N7G6"/>
<feature type="domain" description="Cyclic nucleotide-binding" evidence="4">
    <location>
        <begin position="13"/>
        <end position="133"/>
    </location>
</feature>
<evidence type="ECO:0000256" key="1">
    <source>
        <dbReference type="ARBA" id="ARBA00023015"/>
    </source>
</evidence>
<keyword evidence="2" id="KW-0238">DNA-binding</keyword>
<dbReference type="GO" id="GO:0003700">
    <property type="term" value="F:DNA-binding transcription factor activity"/>
    <property type="evidence" value="ECO:0007669"/>
    <property type="project" value="TreeGrafter"/>
</dbReference>
<dbReference type="SUPFAM" id="SSF46785">
    <property type="entry name" value="Winged helix' DNA-binding domain"/>
    <property type="match status" value="1"/>
</dbReference>
<dbReference type="Gene3D" id="1.10.10.10">
    <property type="entry name" value="Winged helix-like DNA-binding domain superfamily/Winged helix DNA-binding domain"/>
    <property type="match status" value="1"/>
</dbReference>
<dbReference type="InterPro" id="IPR000595">
    <property type="entry name" value="cNMP-bd_dom"/>
</dbReference>
<dbReference type="CDD" id="cd00038">
    <property type="entry name" value="CAP_ED"/>
    <property type="match status" value="1"/>
</dbReference>
<dbReference type="PANTHER" id="PTHR24567:SF74">
    <property type="entry name" value="HTH-TYPE TRANSCRIPTIONAL REGULATOR ARCR"/>
    <property type="match status" value="1"/>
</dbReference>
<dbReference type="PROSITE" id="PS51063">
    <property type="entry name" value="HTH_CRP_2"/>
    <property type="match status" value="1"/>
</dbReference>
<dbReference type="SUPFAM" id="SSF51206">
    <property type="entry name" value="cAMP-binding domain-like"/>
    <property type="match status" value="1"/>
</dbReference>
<dbReference type="InterPro" id="IPR018488">
    <property type="entry name" value="cNMP-bd_CS"/>
</dbReference>
<dbReference type="Pfam" id="PF13545">
    <property type="entry name" value="HTH_Crp_2"/>
    <property type="match status" value="1"/>
</dbReference>
<dbReference type="Proteomes" id="UP000321058">
    <property type="component" value="Unassembled WGS sequence"/>
</dbReference>
<keyword evidence="3" id="KW-0804">Transcription</keyword>
<dbReference type="Gene3D" id="2.60.120.10">
    <property type="entry name" value="Jelly Rolls"/>
    <property type="match status" value="1"/>
</dbReference>
<feature type="domain" description="HTH crp-type" evidence="5">
    <location>
        <begin position="147"/>
        <end position="222"/>
    </location>
</feature>
<organism evidence="6 7">
    <name type="scientific">Reyranella soli</name>
    <dbReference type="NCBI Taxonomy" id="1230389"/>
    <lineage>
        <taxon>Bacteria</taxon>
        <taxon>Pseudomonadati</taxon>
        <taxon>Pseudomonadota</taxon>
        <taxon>Alphaproteobacteria</taxon>
        <taxon>Hyphomicrobiales</taxon>
        <taxon>Reyranellaceae</taxon>
        <taxon>Reyranella</taxon>
    </lineage>
</organism>
<dbReference type="PANTHER" id="PTHR24567">
    <property type="entry name" value="CRP FAMILY TRANSCRIPTIONAL REGULATORY PROTEIN"/>
    <property type="match status" value="1"/>
</dbReference>
<dbReference type="GO" id="GO:0005829">
    <property type="term" value="C:cytosol"/>
    <property type="evidence" value="ECO:0007669"/>
    <property type="project" value="TreeGrafter"/>
</dbReference>
<evidence type="ECO:0000259" key="4">
    <source>
        <dbReference type="PROSITE" id="PS50042"/>
    </source>
</evidence>
<accession>A0A512N7G6</accession>
<evidence type="ECO:0000256" key="3">
    <source>
        <dbReference type="ARBA" id="ARBA00023163"/>
    </source>
</evidence>
<dbReference type="Pfam" id="PF00027">
    <property type="entry name" value="cNMP_binding"/>
    <property type="match status" value="1"/>
</dbReference>
<keyword evidence="7" id="KW-1185">Reference proteome</keyword>
<dbReference type="PROSITE" id="PS00889">
    <property type="entry name" value="CNMP_BINDING_2"/>
    <property type="match status" value="1"/>
</dbReference>
<evidence type="ECO:0000313" key="7">
    <source>
        <dbReference type="Proteomes" id="UP000321058"/>
    </source>
</evidence>
<comment type="caution">
    <text evidence="6">The sequence shown here is derived from an EMBL/GenBank/DDBJ whole genome shotgun (WGS) entry which is preliminary data.</text>
</comment>
<evidence type="ECO:0000256" key="2">
    <source>
        <dbReference type="ARBA" id="ARBA00023125"/>
    </source>
</evidence>
<name>A0A512N7G6_9HYPH</name>
<gene>
    <name evidence="6" type="ORF">RSO01_20930</name>
</gene>
<evidence type="ECO:0000259" key="5">
    <source>
        <dbReference type="PROSITE" id="PS51063"/>
    </source>
</evidence>
<dbReference type="InterPro" id="IPR012318">
    <property type="entry name" value="HTH_CRP"/>
</dbReference>
<dbReference type="InterPro" id="IPR018490">
    <property type="entry name" value="cNMP-bd_dom_sf"/>
</dbReference>
<dbReference type="InterPro" id="IPR036390">
    <property type="entry name" value="WH_DNA-bd_sf"/>
</dbReference>
<keyword evidence="1" id="KW-0805">Transcription regulation</keyword>
<protein>
    <submittedName>
        <fullName evidence="6">Crp/Fnr family transcriptional regulator</fullName>
    </submittedName>
</protein>
<sequence length="232" mass="25569">MPSRASFFASNNLLSGLPDKYASWMLANAPAISLERGHTLFEVGAVGDGCYWLEEGVLKVSVASHQGSERILAILGPGSIVGELAMIDGLPRSATVQALRDSRLIFMARRTFLETLHRHPEIYSHLVTILVARLRQADVEAAAASFLSLKARVAHALLQFAKHLGEPAGTPGQIVIRYKLRQEDLAALADVARENVSRIISEWKKRKIIDQQSPTVYVIDEAKLECEAKVFR</sequence>
<evidence type="ECO:0000313" key="6">
    <source>
        <dbReference type="EMBL" id="GEP54927.1"/>
    </source>
</evidence>
<dbReference type="InterPro" id="IPR050397">
    <property type="entry name" value="Env_Response_Regulators"/>
</dbReference>